<dbReference type="SUPFAM" id="SSF47384">
    <property type="entry name" value="Homodimeric domain of signal transducing histidine kinase"/>
    <property type="match status" value="1"/>
</dbReference>
<dbReference type="InterPro" id="IPR004358">
    <property type="entry name" value="Sig_transdc_His_kin-like_C"/>
</dbReference>
<dbReference type="PROSITE" id="PS50109">
    <property type="entry name" value="HIS_KIN"/>
    <property type="match status" value="1"/>
</dbReference>
<dbReference type="OrthoDB" id="9757990at2"/>
<organism evidence="7 8">
    <name type="scientific">Pedobacter nutrimenti</name>
    <dbReference type="NCBI Taxonomy" id="1241337"/>
    <lineage>
        <taxon>Bacteria</taxon>
        <taxon>Pseudomonadati</taxon>
        <taxon>Bacteroidota</taxon>
        <taxon>Sphingobacteriia</taxon>
        <taxon>Sphingobacteriales</taxon>
        <taxon>Sphingobacteriaceae</taxon>
        <taxon>Pedobacter</taxon>
    </lineage>
</organism>
<evidence type="ECO:0000256" key="2">
    <source>
        <dbReference type="ARBA" id="ARBA00012438"/>
    </source>
</evidence>
<dbReference type="Pfam" id="PF02518">
    <property type="entry name" value="HATPase_c"/>
    <property type="match status" value="1"/>
</dbReference>
<dbReference type="InterPro" id="IPR003594">
    <property type="entry name" value="HATPase_dom"/>
</dbReference>
<feature type="transmembrane region" description="Helical" evidence="5">
    <location>
        <begin position="63"/>
        <end position="85"/>
    </location>
</feature>
<accession>A0A318U6Q9</accession>
<name>A0A318U6Q9_9SPHI</name>
<dbReference type="Pfam" id="PF00512">
    <property type="entry name" value="HisKA"/>
    <property type="match status" value="1"/>
</dbReference>
<feature type="transmembrane region" description="Helical" evidence="5">
    <location>
        <begin position="171"/>
        <end position="189"/>
    </location>
</feature>
<reference evidence="7 8" key="1">
    <citation type="submission" date="2018-06" db="EMBL/GenBank/DDBJ databases">
        <title>Genomic Encyclopedia of Archaeal and Bacterial Type Strains, Phase II (KMG-II): from individual species to whole genera.</title>
        <authorList>
            <person name="Goeker M."/>
        </authorList>
    </citation>
    <scope>NUCLEOTIDE SEQUENCE [LARGE SCALE GENOMIC DNA]</scope>
    <source>
        <strain evidence="7 8">DSM 27372</strain>
    </source>
</reference>
<dbReference type="InterPro" id="IPR005467">
    <property type="entry name" value="His_kinase_dom"/>
</dbReference>
<dbReference type="PRINTS" id="PR00344">
    <property type="entry name" value="BCTRLSENSOR"/>
</dbReference>
<dbReference type="InterPro" id="IPR003661">
    <property type="entry name" value="HisK_dim/P_dom"/>
</dbReference>
<keyword evidence="7" id="KW-0418">Kinase</keyword>
<keyword evidence="8" id="KW-1185">Reference proteome</keyword>
<feature type="transmembrane region" description="Helical" evidence="5">
    <location>
        <begin position="31"/>
        <end position="51"/>
    </location>
</feature>
<dbReference type="EMBL" id="QKLU01000011">
    <property type="protein sequence ID" value="PYF68983.1"/>
    <property type="molecule type" value="Genomic_DNA"/>
</dbReference>
<dbReference type="RefSeq" id="WP_110834645.1">
    <property type="nucleotide sequence ID" value="NZ_QKLU01000011.1"/>
</dbReference>
<dbReference type="AlphaFoldDB" id="A0A318U6Q9"/>
<dbReference type="InterPro" id="IPR036890">
    <property type="entry name" value="HATPase_C_sf"/>
</dbReference>
<dbReference type="InterPro" id="IPR036097">
    <property type="entry name" value="HisK_dim/P_sf"/>
</dbReference>
<dbReference type="Proteomes" id="UP000248198">
    <property type="component" value="Unassembled WGS sequence"/>
</dbReference>
<comment type="caution">
    <text evidence="7">The sequence shown here is derived from an EMBL/GenBank/DDBJ whole genome shotgun (WGS) entry which is preliminary data.</text>
</comment>
<feature type="coiled-coil region" evidence="4">
    <location>
        <begin position="197"/>
        <end position="224"/>
    </location>
</feature>
<protein>
    <recommendedName>
        <fullName evidence="2">histidine kinase</fullName>
        <ecNumber evidence="2">2.7.13.3</ecNumber>
    </recommendedName>
</protein>
<feature type="domain" description="Histidine kinase" evidence="6">
    <location>
        <begin position="227"/>
        <end position="444"/>
    </location>
</feature>
<sequence>MFNLFKYKTPEKYAHEFKRTYSHINIKQVKFLSSLILVVATMIRLSSFFFLDEVKAAHNYHEYSYINWIEIFGSLAFFLISTKALKSKKWTSKSRSILTLSFVLFIIAFTYSTSYIISLHNTKNTLTMFLVGVVAVSIFFLLELWEILLASLFVIFLFAAGLYLSNLGLQQNLFSCIISVVLAFVLFSFSRYSYYFKSQHFLQLKELEEKNREVERLNHQKSEILGFVAHDLRNPLNNIEALSTMMLMEDHIQDTVKTEVTMVLNSARQAKTIIYDLLEVIEASNKDTSIVTQKTNLTEFIADICSNWTLNLAGERIINFHSWDHDLLVLVNRSKFLRVIDNLVGNAIKFSGPDQPIEVSVEPGKDHLALIKIKDYGIGVPSALKDQLFDQFSKAGRPGLKGEKSIGLGLHICKNIIEQHRGSISVISQENKGSCFIIELPPYH</sequence>
<dbReference type="PANTHER" id="PTHR43547:SF2">
    <property type="entry name" value="HYBRID SIGNAL TRANSDUCTION HISTIDINE KINASE C"/>
    <property type="match status" value="1"/>
</dbReference>
<keyword evidence="7" id="KW-0808">Transferase</keyword>
<dbReference type="Gene3D" id="1.10.287.130">
    <property type="match status" value="1"/>
</dbReference>
<dbReference type="SMART" id="SM00387">
    <property type="entry name" value="HATPase_c"/>
    <property type="match status" value="1"/>
</dbReference>
<dbReference type="GO" id="GO:0000155">
    <property type="term" value="F:phosphorelay sensor kinase activity"/>
    <property type="evidence" value="ECO:0007669"/>
    <property type="project" value="InterPro"/>
</dbReference>
<proteinExistence type="predicted"/>
<dbReference type="SMART" id="SM00388">
    <property type="entry name" value="HisKA"/>
    <property type="match status" value="1"/>
</dbReference>
<evidence type="ECO:0000256" key="4">
    <source>
        <dbReference type="SAM" id="Coils"/>
    </source>
</evidence>
<keyword evidence="5" id="KW-1133">Transmembrane helix</keyword>
<gene>
    <name evidence="7" type="ORF">B0O44_111161</name>
</gene>
<evidence type="ECO:0000313" key="7">
    <source>
        <dbReference type="EMBL" id="PYF68983.1"/>
    </source>
</evidence>
<feature type="transmembrane region" description="Helical" evidence="5">
    <location>
        <begin position="147"/>
        <end position="165"/>
    </location>
</feature>
<keyword evidence="5" id="KW-0472">Membrane</keyword>
<keyword evidence="3" id="KW-0597">Phosphoprotein</keyword>
<dbReference type="SUPFAM" id="SSF55874">
    <property type="entry name" value="ATPase domain of HSP90 chaperone/DNA topoisomerase II/histidine kinase"/>
    <property type="match status" value="1"/>
</dbReference>
<dbReference type="Gene3D" id="3.30.565.10">
    <property type="entry name" value="Histidine kinase-like ATPase, C-terminal domain"/>
    <property type="match status" value="1"/>
</dbReference>
<evidence type="ECO:0000256" key="1">
    <source>
        <dbReference type="ARBA" id="ARBA00000085"/>
    </source>
</evidence>
<evidence type="ECO:0000259" key="6">
    <source>
        <dbReference type="PROSITE" id="PS50109"/>
    </source>
</evidence>
<dbReference type="CDD" id="cd00082">
    <property type="entry name" value="HisKA"/>
    <property type="match status" value="1"/>
</dbReference>
<feature type="transmembrane region" description="Helical" evidence="5">
    <location>
        <begin position="97"/>
        <end position="118"/>
    </location>
</feature>
<dbReference type="EC" id="2.7.13.3" evidence="2"/>
<comment type="catalytic activity">
    <reaction evidence="1">
        <text>ATP + protein L-histidine = ADP + protein N-phospho-L-histidine.</text>
        <dbReference type="EC" id="2.7.13.3"/>
    </reaction>
</comment>
<keyword evidence="5" id="KW-0812">Transmembrane</keyword>
<evidence type="ECO:0000313" key="8">
    <source>
        <dbReference type="Proteomes" id="UP000248198"/>
    </source>
</evidence>
<dbReference type="PANTHER" id="PTHR43547">
    <property type="entry name" value="TWO-COMPONENT HISTIDINE KINASE"/>
    <property type="match status" value="1"/>
</dbReference>
<evidence type="ECO:0000256" key="3">
    <source>
        <dbReference type="ARBA" id="ARBA00022553"/>
    </source>
</evidence>
<evidence type="ECO:0000256" key="5">
    <source>
        <dbReference type="SAM" id="Phobius"/>
    </source>
</evidence>
<keyword evidence="4" id="KW-0175">Coiled coil</keyword>